<name>A0A1D3TG67_PLAOA</name>
<protein>
    <submittedName>
        <fullName evidence="1">Uncharacterized protein</fullName>
    </submittedName>
</protein>
<reference evidence="1 2" key="1">
    <citation type="submission" date="2016-06" db="EMBL/GenBank/DDBJ databases">
        <authorList>
            <consortium name="Pathogen Informatics"/>
        </authorList>
    </citation>
    <scope>NUCLEOTIDE SEQUENCE [LARGE SCALE GENOMIC DNA]</scope>
    <source>
        <strain evidence="1">PocGH01</strain>
    </source>
</reference>
<dbReference type="Proteomes" id="UP000242942">
    <property type="component" value="Chromosome 6"/>
</dbReference>
<gene>
    <name evidence="1" type="primary">PocGH01_06019600</name>
    <name evidence="1" type="ORF">POCGH01_06019600</name>
</gene>
<evidence type="ECO:0000313" key="2">
    <source>
        <dbReference type="Proteomes" id="UP000242942"/>
    </source>
</evidence>
<evidence type="ECO:0000313" key="1">
    <source>
        <dbReference type="EMBL" id="SCP03896.1"/>
    </source>
</evidence>
<accession>A0A1D3TG67</accession>
<dbReference type="AlphaFoldDB" id="A0A1D3TG67"/>
<sequence>MYYKQYYTYDTIYPVYYYYPTYVLYEVPRSKNECCSLAEALCGCFAFTVTSIASLCLCSADLLLRSCDGRGGC</sequence>
<proteinExistence type="predicted"/>
<keyword evidence="2" id="KW-1185">Reference proteome</keyword>
<organism evidence="1 2">
    <name type="scientific">Plasmodium ovale</name>
    <name type="common">malaria parasite P. ovale</name>
    <dbReference type="NCBI Taxonomy" id="36330"/>
    <lineage>
        <taxon>Eukaryota</taxon>
        <taxon>Sar</taxon>
        <taxon>Alveolata</taxon>
        <taxon>Apicomplexa</taxon>
        <taxon>Aconoidasida</taxon>
        <taxon>Haemosporida</taxon>
        <taxon>Plasmodiidae</taxon>
        <taxon>Plasmodium</taxon>
        <taxon>Plasmodium (Plasmodium)</taxon>
    </lineage>
</organism>
<dbReference type="EMBL" id="LT594587">
    <property type="protein sequence ID" value="SCP03896.1"/>
    <property type="molecule type" value="Genomic_DNA"/>
</dbReference>